<evidence type="ECO:0000259" key="12">
    <source>
        <dbReference type="Pfam" id="PF02223"/>
    </source>
</evidence>
<dbReference type="PANTHER" id="PTHR10344:SF4">
    <property type="entry name" value="UMP-CMP KINASE 2, MITOCHONDRIAL"/>
    <property type="match status" value="1"/>
</dbReference>
<dbReference type="Pfam" id="PF02223">
    <property type="entry name" value="Thymidylate_kin"/>
    <property type="match status" value="1"/>
</dbReference>
<dbReference type="RefSeq" id="WP_016497081.1">
    <property type="nucleotide sequence ID" value="NC_021494.1"/>
</dbReference>
<evidence type="ECO:0000256" key="4">
    <source>
        <dbReference type="ARBA" id="ARBA00022679"/>
    </source>
</evidence>
<dbReference type="CDD" id="cd01672">
    <property type="entry name" value="TMPK"/>
    <property type="match status" value="1"/>
</dbReference>
<reference evidence="13 14" key="1">
    <citation type="submission" date="2013-06" db="EMBL/GenBank/DDBJ databases">
        <title>The Complete Genome Sequence of Lactobacillus reuteri I5007, a Probiotic Strain Isolated from Healthy Pig.</title>
        <authorList>
            <person name="Hou C."/>
            <person name="Qiao S."/>
            <person name="Zeng X."/>
            <person name="Ma X."/>
            <person name="Yang F."/>
        </authorList>
    </citation>
    <scope>NUCLEOTIDE SEQUENCE [LARGE SCALE GENOMIC DNA]</scope>
    <source>
        <strain evidence="13 14">I5007</strain>
    </source>
</reference>
<dbReference type="KEGG" id="lrt:LRI_1608"/>
<dbReference type="GO" id="GO:0006227">
    <property type="term" value="P:dUDP biosynthetic process"/>
    <property type="evidence" value="ECO:0007669"/>
    <property type="project" value="TreeGrafter"/>
</dbReference>
<accession>R9WL59</accession>
<evidence type="ECO:0000256" key="9">
    <source>
        <dbReference type="ARBA" id="ARBA00048743"/>
    </source>
</evidence>
<dbReference type="SUPFAM" id="SSF52540">
    <property type="entry name" value="P-loop containing nucleoside triphosphate hydrolases"/>
    <property type="match status" value="1"/>
</dbReference>
<keyword evidence="4 11" id="KW-0808">Transferase</keyword>
<dbReference type="Gene3D" id="3.40.50.300">
    <property type="entry name" value="P-loop containing nucleotide triphosphate hydrolases"/>
    <property type="match status" value="1"/>
</dbReference>
<dbReference type="GO" id="GO:0006233">
    <property type="term" value="P:dTDP biosynthetic process"/>
    <property type="evidence" value="ECO:0007669"/>
    <property type="project" value="InterPro"/>
</dbReference>
<dbReference type="GO" id="GO:0004798">
    <property type="term" value="F:dTMP kinase activity"/>
    <property type="evidence" value="ECO:0007669"/>
    <property type="project" value="UniProtKB-UniRule"/>
</dbReference>
<evidence type="ECO:0000256" key="3">
    <source>
        <dbReference type="ARBA" id="ARBA00017144"/>
    </source>
</evidence>
<evidence type="ECO:0000256" key="6">
    <source>
        <dbReference type="ARBA" id="ARBA00022741"/>
    </source>
</evidence>
<dbReference type="InterPro" id="IPR018094">
    <property type="entry name" value="Thymidylate_kinase"/>
</dbReference>
<keyword evidence="6 11" id="KW-0547">Nucleotide-binding</keyword>
<feature type="domain" description="Thymidylate kinase-like" evidence="12">
    <location>
        <begin position="8"/>
        <end position="200"/>
    </location>
</feature>
<keyword evidence="8 11" id="KW-0067">ATP-binding</keyword>
<dbReference type="NCBIfam" id="TIGR00041">
    <property type="entry name" value="DTMP_kinase"/>
    <property type="match status" value="1"/>
</dbReference>
<comment type="similarity">
    <text evidence="1 11">Belongs to the thymidylate kinase family.</text>
</comment>
<keyword evidence="5 11" id="KW-0545">Nucleotide biosynthesis</keyword>
<gene>
    <name evidence="11 13" type="primary">tmk</name>
    <name evidence="13" type="ORF">LRI_1608</name>
</gene>
<evidence type="ECO:0000256" key="8">
    <source>
        <dbReference type="ARBA" id="ARBA00022840"/>
    </source>
</evidence>
<dbReference type="GO" id="GO:0005829">
    <property type="term" value="C:cytosol"/>
    <property type="evidence" value="ECO:0007669"/>
    <property type="project" value="TreeGrafter"/>
</dbReference>
<comment type="function">
    <text evidence="10 11">Phosphorylation of dTMP to form dTDP in both de novo and salvage pathways of dTTP synthesis.</text>
</comment>
<name>R9WL59_LIMRT</name>
<dbReference type="AlphaFoldDB" id="R9WL59"/>
<sequence>MNGKFISFEGPDGAGKTSVIQQIQRELEDQLGTEKVMYTREPGGNKISEQIRKVLFDGQNTDMDGRTEALLFAAARRQHIVSEIIPGLKAGKVILCDRFVDSSIAYQGAGRGLGEKEIWQINQFAIDGLMPALTIYLDIESEIGLKRIAEHRSNQVNRLDEEKLEFHRTVRQSYLKLYQNYPERIKLIDASQPLEKVIEDVKTTIHDRFSDLFKKRVINNENDYCNCSIKG</sequence>
<evidence type="ECO:0000313" key="13">
    <source>
        <dbReference type="EMBL" id="AGN99817.1"/>
    </source>
</evidence>
<protein>
    <recommendedName>
        <fullName evidence="3 11">Thymidylate kinase</fullName>
        <ecNumber evidence="2 11">2.7.4.9</ecNumber>
    </recommendedName>
    <alternativeName>
        <fullName evidence="11">dTMP kinase</fullName>
    </alternativeName>
</protein>
<organism evidence="13 14">
    <name type="scientific">Limosilactobacillus reuteri I5007</name>
    <dbReference type="NCBI Taxonomy" id="1340495"/>
    <lineage>
        <taxon>Bacteria</taxon>
        <taxon>Bacillati</taxon>
        <taxon>Bacillota</taxon>
        <taxon>Bacilli</taxon>
        <taxon>Lactobacillales</taxon>
        <taxon>Lactobacillaceae</taxon>
        <taxon>Limosilactobacillus</taxon>
    </lineage>
</organism>
<dbReference type="InterPro" id="IPR027417">
    <property type="entry name" value="P-loop_NTPase"/>
</dbReference>
<evidence type="ECO:0000256" key="1">
    <source>
        <dbReference type="ARBA" id="ARBA00009776"/>
    </source>
</evidence>
<dbReference type="PANTHER" id="PTHR10344">
    <property type="entry name" value="THYMIDYLATE KINASE"/>
    <property type="match status" value="1"/>
</dbReference>
<dbReference type="GO" id="GO:0005524">
    <property type="term" value="F:ATP binding"/>
    <property type="evidence" value="ECO:0007669"/>
    <property type="project" value="UniProtKB-UniRule"/>
</dbReference>
<dbReference type="Proteomes" id="UP000014360">
    <property type="component" value="Chromosome"/>
</dbReference>
<evidence type="ECO:0000256" key="11">
    <source>
        <dbReference type="HAMAP-Rule" id="MF_00165"/>
    </source>
</evidence>
<dbReference type="HAMAP" id="MF_00165">
    <property type="entry name" value="Thymidylate_kinase"/>
    <property type="match status" value="1"/>
</dbReference>
<comment type="catalytic activity">
    <reaction evidence="9 11">
        <text>dTMP + ATP = dTDP + ADP</text>
        <dbReference type="Rhea" id="RHEA:13517"/>
        <dbReference type="ChEBI" id="CHEBI:30616"/>
        <dbReference type="ChEBI" id="CHEBI:58369"/>
        <dbReference type="ChEBI" id="CHEBI:63528"/>
        <dbReference type="ChEBI" id="CHEBI:456216"/>
        <dbReference type="EC" id="2.7.4.9"/>
    </reaction>
</comment>
<dbReference type="FunFam" id="3.40.50.300:FF:000225">
    <property type="entry name" value="Thymidylate kinase"/>
    <property type="match status" value="1"/>
</dbReference>
<proteinExistence type="inferred from homology"/>
<evidence type="ECO:0000256" key="5">
    <source>
        <dbReference type="ARBA" id="ARBA00022727"/>
    </source>
</evidence>
<feature type="binding site" evidence="11">
    <location>
        <begin position="10"/>
        <end position="17"/>
    </location>
    <ligand>
        <name>ATP</name>
        <dbReference type="ChEBI" id="CHEBI:30616"/>
    </ligand>
</feature>
<evidence type="ECO:0000256" key="10">
    <source>
        <dbReference type="ARBA" id="ARBA00057735"/>
    </source>
</evidence>
<dbReference type="GO" id="GO:0006235">
    <property type="term" value="P:dTTP biosynthetic process"/>
    <property type="evidence" value="ECO:0007669"/>
    <property type="project" value="UniProtKB-UniRule"/>
</dbReference>
<dbReference type="InterPro" id="IPR039430">
    <property type="entry name" value="Thymidylate_kin-like_dom"/>
</dbReference>
<evidence type="ECO:0000256" key="2">
    <source>
        <dbReference type="ARBA" id="ARBA00012980"/>
    </source>
</evidence>
<dbReference type="EC" id="2.7.4.9" evidence="2 11"/>
<evidence type="ECO:0000313" key="14">
    <source>
        <dbReference type="Proteomes" id="UP000014360"/>
    </source>
</evidence>
<dbReference type="HOGENOM" id="CLU_049131_0_2_9"/>
<dbReference type="PATRIC" id="fig|1340495.3.peg.1610"/>
<dbReference type="InterPro" id="IPR018095">
    <property type="entry name" value="Thymidylate_kin_CS"/>
</dbReference>
<dbReference type="EMBL" id="CP006011">
    <property type="protein sequence ID" value="AGN99817.1"/>
    <property type="molecule type" value="Genomic_DNA"/>
</dbReference>
<keyword evidence="7 11" id="KW-0418">Kinase</keyword>
<evidence type="ECO:0000256" key="7">
    <source>
        <dbReference type="ARBA" id="ARBA00022777"/>
    </source>
</evidence>
<dbReference type="PROSITE" id="PS01331">
    <property type="entry name" value="THYMIDYLATE_KINASE"/>
    <property type="match status" value="1"/>
</dbReference>